<keyword evidence="1" id="KW-0812">Transmembrane</keyword>
<proteinExistence type="predicted"/>
<reference evidence="2 3" key="1">
    <citation type="journal article" date="2014" name="Int. J. Syst. Evol. Microbiol.">
        <title>Complete genome sequence of Corynebacterium casei LMG S-19264T (=DSM 44701T), isolated from a smear-ripened cheese.</title>
        <authorList>
            <consortium name="US DOE Joint Genome Institute (JGI-PGF)"/>
            <person name="Walter F."/>
            <person name="Albersmeier A."/>
            <person name="Kalinowski J."/>
            <person name="Ruckert C."/>
        </authorList>
    </citation>
    <scope>NUCLEOTIDE SEQUENCE [LARGE SCALE GENOMIC DNA]</scope>
    <source>
        <strain evidence="2 3">CGMCC 4.7215</strain>
    </source>
</reference>
<keyword evidence="1" id="KW-1133">Transmembrane helix</keyword>
<organism evidence="2 3">
    <name type="scientific">Halovenus rubra</name>
    <dbReference type="NCBI Taxonomy" id="869890"/>
    <lineage>
        <taxon>Archaea</taxon>
        <taxon>Methanobacteriati</taxon>
        <taxon>Methanobacteriota</taxon>
        <taxon>Stenosarchaea group</taxon>
        <taxon>Halobacteria</taxon>
        <taxon>Halobacteriales</taxon>
        <taxon>Haloarculaceae</taxon>
        <taxon>Halovenus</taxon>
    </lineage>
</organism>
<feature type="transmembrane region" description="Helical" evidence="1">
    <location>
        <begin position="67"/>
        <end position="83"/>
    </location>
</feature>
<protein>
    <submittedName>
        <fullName evidence="2">Uncharacterized protein</fullName>
    </submittedName>
</protein>
<evidence type="ECO:0000313" key="2">
    <source>
        <dbReference type="EMBL" id="MFC7127641.1"/>
    </source>
</evidence>
<feature type="transmembrane region" description="Helical" evidence="1">
    <location>
        <begin position="37"/>
        <end position="55"/>
    </location>
</feature>
<feature type="transmembrane region" description="Helical" evidence="1">
    <location>
        <begin position="89"/>
        <end position="108"/>
    </location>
</feature>
<keyword evidence="1" id="KW-0472">Membrane</keyword>
<evidence type="ECO:0000313" key="3">
    <source>
        <dbReference type="Proteomes" id="UP001596414"/>
    </source>
</evidence>
<gene>
    <name evidence="2" type="ORF">ACFQJ7_16730</name>
</gene>
<comment type="caution">
    <text evidence="2">The sequence shown here is derived from an EMBL/GenBank/DDBJ whole genome shotgun (WGS) entry which is preliminary data.</text>
</comment>
<dbReference type="RefSeq" id="WP_267635705.1">
    <property type="nucleotide sequence ID" value="NZ_JAODIY010000001.1"/>
</dbReference>
<evidence type="ECO:0000256" key="1">
    <source>
        <dbReference type="SAM" id="Phobius"/>
    </source>
</evidence>
<dbReference type="EMBL" id="JBHSZQ010000051">
    <property type="protein sequence ID" value="MFC7127641.1"/>
    <property type="molecule type" value="Genomic_DNA"/>
</dbReference>
<name>A0ABD5XDE0_9EURY</name>
<dbReference type="Proteomes" id="UP001596414">
    <property type="component" value="Unassembled WGS sequence"/>
</dbReference>
<feature type="transmembrane region" description="Helical" evidence="1">
    <location>
        <begin position="13"/>
        <end position="31"/>
    </location>
</feature>
<accession>A0ABD5XDE0</accession>
<dbReference type="AlphaFoldDB" id="A0ABD5XDE0"/>
<sequence length="229" mass="24559">MPSEFVTSVRHRISVRGILVWAVTLAVVVAVTDDPVLILGIAAGAVAGEILDIFGDIPGVDERWGKAAVGLFVMLVSAVWLLTTLSRPLTVDSALPIFAIAVGGWLLLDARADFVQGRRVTGPEGVEEMDGGEAMLAMQHMRLIALELKAGPKTVPELAAACDLTESRVIDAIDLASEDGTIYQFDTDCDETRYAVDEQKLGLTGVRQMVSGGVGSFVSRLFRPFFEQL</sequence>